<dbReference type="RefSeq" id="WP_269878724.1">
    <property type="nucleotide sequence ID" value="NZ_JAPZVM010000011.1"/>
</dbReference>
<sequence>MHNDDNTEPPRTTHQTGFKNKTGRTQDFFLYIKGKIILQLSDTTNEEEERGVPGRRKACYGRTA</sequence>
<evidence type="ECO:0000256" key="1">
    <source>
        <dbReference type="SAM" id="MobiDB-lite"/>
    </source>
</evidence>
<feature type="region of interest" description="Disordered" evidence="1">
    <location>
        <begin position="43"/>
        <end position="64"/>
    </location>
</feature>
<protein>
    <submittedName>
        <fullName evidence="2">Uncharacterized protein</fullName>
    </submittedName>
</protein>
<reference evidence="2" key="1">
    <citation type="submission" date="2022-12" db="EMBL/GenBank/DDBJ databases">
        <title>Phocaeicola acetigenes sp. nov., isolated feces from a healthy human.</title>
        <authorList>
            <person name="Do H."/>
            <person name="Ha Y.B."/>
            <person name="Kim J.-S."/>
            <person name="Suh M.K."/>
            <person name="Kim H.S."/>
            <person name="Lee J.-S."/>
        </authorList>
    </citation>
    <scope>NUCLEOTIDE SEQUENCE</scope>
    <source>
        <strain evidence="2">KGMB11183</strain>
    </source>
</reference>
<name>A0ABT4PK21_9BACT</name>
<dbReference type="EMBL" id="JAPZVM010000011">
    <property type="protein sequence ID" value="MCZ8373401.1"/>
    <property type="molecule type" value="Genomic_DNA"/>
</dbReference>
<feature type="compositionally biased region" description="Basic residues" evidence="1">
    <location>
        <begin position="53"/>
        <end position="64"/>
    </location>
</feature>
<keyword evidence="3" id="KW-1185">Reference proteome</keyword>
<dbReference type="Proteomes" id="UP001141933">
    <property type="component" value="Unassembled WGS sequence"/>
</dbReference>
<gene>
    <name evidence="2" type="ORF">O6P32_11905</name>
</gene>
<feature type="compositionally biased region" description="Polar residues" evidence="1">
    <location>
        <begin position="9"/>
        <end position="21"/>
    </location>
</feature>
<comment type="caution">
    <text evidence="2">The sequence shown here is derived from an EMBL/GenBank/DDBJ whole genome shotgun (WGS) entry which is preliminary data.</text>
</comment>
<organism evidence="2 3">
    <name type="scientific">Phocaeicola acetigenes</name>
    <dbReference type="NCBI Taxonomy" id="3016083"/>
    <lineage>
        <taxon>Bacteria</taxon>
        <taxon>Pseudomonadati</taxon>
        <taxon>Bacteroidota</taxon>
        <taxon>Bacteroidia</taxon>
        <taxon>Bacteroidales</taxon>
        <taxon>Bacteroidaceae</taxon>
        <taxon>Phocaeicola</taxon>
    </lineage>
</organism>
<evidence type="ECO:0000313" key="2">
    <source>
        <dbReference type="EMBL" id="MCZ8373401.1"/>
    </source>
</evidence>
<feature type="non-terminal residue" evidence="2">
    <location>
        <position position="64"/>
    </location>
</feature>
<evidence type="ECO:0000313" key="3">
    <source>
        <dbReference type="Proteomes" id="UP001141933"/>
    </source>
</evidence>
<accession>A0ABT4PK21</accession>
<feature type="region of interest" description="Disordered" evidence="1">
    <location>
        <begin position="1"/>
        <end position="21"/>
    </location>
</feature>
<proteinExistence type="predicted"/>